<dbReference type="Proteomes" id="UP000002277">
    <property type="component" value="Chromosome 22"/>
</dbReference>
<evidence type="ECO:0000256" key="5">
    <source>
        <dbReference type="ARBA" id="ARBA00022481"/>
    </source>
</evidence>
<dbReference type="CDD" id="cd09094">
    <property type="entry name" value="INPP5c_INPP5J-like"/>
    <property type="match status" value="1"/>
</dbReference>
<dbReference type="STRING" id="9598.ENSPTRP00000071571"/>
<evidence type="ECO:0000313" key="22">
    <source>
        <dbReference type="Proteomes" id="UP000002277"/>
    </source>
</evidence>
<dbReference type="GeneID" id="458767"/>
<dbReference type="Gene3D" id="3.60.10.10">
    <property type="entry name" value="Endonuclease/exonuclease/phosphatase"/>
    <property type="match status" value="1"/>
</dbReference>
<dbReference type="EMBL" id="AACZ04068100">
    <property type="status" value="NOT_ANNOTATED_CDS"/>
    <property type="molecule type" value="Genomic_DNA"/>
</dbReference>
<organism evidence="21 22">
    <name type="scientific">Pan troglodytes</name>
    <name type="common">Chimpanzee</name>
    <dbReference type="NCBI Taxonomy" id="9598"/>
    <lineage>
        <taxon>Eukaryota</taxon>
        <taxon>Metazoa</taxon>
        <taxon>Chordata</taxon>
        <taxon>Craniata</taxon>
        <taxon>Vertebrata</taxon>
        <taxon>Euteleostomi</taxon>
        <taxon>Mammalia</taxon>
        <taxon>Eutheria</taxon>
        <taxon>Euarchontoglires</taxon>
        <taxon>Primates</taxon>
        <taxon>Haplorrhini</taxon>
        <taxon>Catarrhini</taxon>
        <taxon>Hominidae</taxon>
        <taxon>Pan</taxon>
    </lineage>
</organism>
<evidence type="ECO:0000256" key="17">
    <source>
        <dbReference type="ARBA" id="ARBA00080251"/>
    </source>
</evidence>
<dbReference type="EC" id="3.1.3.56" evidence="3"/>
<sequence length="1007" mass="107179">MEGQSSRGSRRPGTRAGLGSLPMPQGVAQTGAPSKVDSSFQLPAKKNAALGPSEPRLALAPVGPRAAMSASSEGPRLALASPRPILAPLCTPEGQKTATAHRSSSLAPTSVGQLVMSASAGPKPPPATTGSVLAPTSLGQLVMPASAGPRSPPATLGPNLAPTSRDQKQEPPSSVGPKPTLAASGLSLALASEEQPPELPSTPSPVPSPVLSPSQQQALAPASTASGTASVGQTSARKRDAPAPRPLPASEGHLQPPAQTSGPTGSPPCIQTSPDPRLSPSFRARPEALHSSPEDPVLPRPPQTLPLDVGQGPSEPGTHSPGLLSPTFRPGAPSGQTVPPPLPKPPRSPSRSPSRSPNRSPCVPPAPDMALPRLGTQSTGPGRCLSPNLQAQEAPAPVTTSSSTSTLSSSPWSAQPTCKSDPGFRITVVTWNVGTAMPPDDVTSLLHLGGGDDSDGADMIAIGLQEVNSMLNKRLKDALFTDQWSELFMDALGPFNFVLVSSVRMQGVILLLFAKYYHLPFLRDVQTDCTRTGLGGYWGNKGGVSVRLAAFGHMLCFLNCHLPAHMDKAEQRKDNFQTILSLQQFQGPGAQGILDHDLVFWFGDLNFRIESYDLHFVKFAIDSDQLHQLWEKDQLNIAKNTWPILKGFQEGPLNFAPTFKFDVGTNKYDTSAKKRKPAWTDRILWKVKAPGGGPSPSGRKSHRLQVTQHSYRSHMEYTVSDHKPVAAQFLLQFAFRDDMPLVRLEVADEWVRPEQAVVRYRMETVFARSSWDWIGLYRVGFRHCKDYVAYVWAKHEDVDGNTYQVTFSEESLPKGHGDFILGYYSHNHSILIGVTEPFQISLPSSELASSSTDSSGTSSEGEDDSTLELLAPKSRSPSPGKSKRHRSRSPGLARFPGLALRPSSCERRGASRSPSPQSRRLSRVAPDRSSNGSSRGSSEEGPSGLPGPWAFPPAVPRSLGLLPALRLETVDPGGGGSWGPDREALAPNSLSPSPQGHRGLEEGGLGP</sequence>
<keyword evidence="10" id="KW-0729">SH3-binding</keyword>
<evidence type="ECO:0000256" key="8">
    <source>
        <dbReference type="ARBA" id="ARBA00022737"/>
    </source>
</evidence>
<evidence type="ECO:0000256" key="18">
    <source>
        <dbReference type="ARBA" id="ARBA00080358"/>
    </source>
</evidence>
<evidence type="ECO:0000256" key="6">
    <source>
        <dbReference type="ARBA" id="ARBA00022490"/>
    </source>
</evidence>
<evidence type="ECO:0000313" key="21">
    <source>
        <dbReference type="Ensembl" id="ENSPTRP00000071571.1"/>
    </source>
</evidence>
<comment type="subcellular location">
    <subcellularLocation>
        <location evidence="1">Cytoplasm</location>
    </subcellularLocation>
</comment>
<feature type="compositionally biased region" description="Pro residues" evidence="19">
    <location>
        <begin position="338"/>
        <end position="348"/>
    </location>
</feature>
<dbReference type="Gene3D" id="2.60.40.2840">
    <property type="match status" value="1"/>
</dbReference>
<evidence type="ECO:0000313" key="23">
    <source>
        <dbReference type="VGNC" id="VGNC:7341"/>
    </source>
</evidence>
<comment type="catalytic activity">
    <reaction evidence="11">
        <text>a 1,2-diacyl-sn-glycero-3-phospho-(1D-myo-inositol-4,5-bisphosphate) + H2O = a 1,2-diacyl-sn-glycero-3-phospho-(1D-myo-inositol 4-phosphate) + phosphate</text>
        <dbReference type="Rhea" id="RHEA:22764"/>
        <dbReference type="ChEBI" id="CHEBI:15377"/>
        <dbReference type="ChEBI" id="CHEBI:43474"/>
        <dbReference type="ChEBI" id="CHEBI:58178"/>
        <dbReference type="ChEBI" id="CHEBI:58456"/>
        <dbReference type="EC" id="3.1.3.36"/>
    </reaction>
    <physiologicalReaction direction="left-to-right" evidence="11">
        <dbReference type="Rhea" id="RHEA:22765"/>
    </physiologicalReaction>
</comment>
<evidence type="ECO:0000256" key="9">
    <source>
        <dbReference type="ARBA" id="ARBA00022801"/>
    </source>
</evidence>
<evidence type="ECO:0000259" key="20">
    <source>
        <dbReference type="SMART" id="SM00128"/>
    </source>
</evidence>
<dbReference type="GO" id="GO:0017124">
    <property type="term" value="F:SH3 domain binding"/>
    <property type="evidence" value="ECO:0007669"/>
    <property type="project" value="UniProtKB-KW"/>
</dbReference>
<dbReference type="CTD" id="27124"/>
<dbReference type="Pfam" id="PF22669">
    <property type="entry name" value="Exo_endo_phos2"/>
    <property type="match status" value="1"/>
</dbReference>
<feature type="compositionally biased region" description="Polar residues" evidence="19">
    <location>
        <begin position="27"/>
        <end position="41"/>
    </location>
</feature>
<accession>A0A2J8QNX5</accession>
<dbReference type="GO" id="GO:0030426">
    <property type="term" value="C:growth cone"/>
    <property type="evidence" value="ECO:0007669"/>
    <property type="project" value="Ensembl"/>
</dbReference>
<feature type="compositionally biased region" description="Polar residues" evidence="19">
    <location>
        <begin position="257"/>
        <end position="274"/>
    </location>
</feature>
<gene>
    <name evidence="21 23" type="primary">INPP5J</name>
</gene>
<dbReference type="EC" id="3.1.3.36" evidence="4"/>
<dbReference type="GO" id="GO:0001726">
    <property type="term" value="C:ruffle"/>
    <property type="evidence" value="ECO:0000318"/>
    <property type="project" value="GO_Central"/>
</dbReference>
<dbReference type="GO" id="GO:0005737">
    <property type="term" value="C:cytoplasm"/>
    <property type="evidence" value="ECO:0007669"/>
    <property type="project" value="UniProtKB-SubCell"/>
</dbReference>
<evidence type="ECO:0000256" key="12">
    <source>
        <dbReference type="ARBA" id="ARBA00051894"/>
    </source>
</evidence>
<dbReference type="InParanoid" id="A0A2I3S416"/>
<keyword evidence="8" id="KW-0677">Repeat</keyword>
<dbReference type="Ensembl" id="ENSPTRT00000087595.1">
    <property type="protein sequence ID" value="ENSPTRP00000071571.1"/>
    <property type="gene ID" value="ENSPTRG00000014262.6"/>
</dbReference>
<comment type="catalytic activity">
    <reaction evidence="12">
        <text>1D-myo-inositol 1,4,5-trisphosphate + H2O = 1D-myo-inositol 1,4-bisphosphate + phosphate</text>
        <dbReference type="Rhea" id="RHEA:19797"/>
        <dbReference type="ChEBI" id="CHEBI:15377"/>
        <dbReference type="ChEBI" id="CHEBI:43474"/>
        <dbReference type="ChEBI" id="CHEBI:58282"/>
        <dbReference type="ChEBI" id="CHEBI:203600"/>
        <dbReference type="EC" id="3.1.3.56"/>
    </reaction>
    <physiologicalReaction direction="left-to-right" evidence="12">
        <dbReference type="Rhea" id="RHEA:19798"/>
    </physiologicalReaction>
</comment>
<evidence type="ECO:0000256" key="13">
    <source>
        <dbReference type="ARBA" id="ARBA00052071"/>
    </source>
</evidence>
<evidence type="ECO:0000256" key="7">
    <source>
        <dbReference type="ARBA" id="ARBA00022553"/>
    </source>
</evidence>
<reference evidence="21 22" key="2">
    <citation type="journal article" date="2005" name="Nature">
        <title>Initial sequence of the chimpanzee genome and comparison with the human genome.</title>
        <authorList>
            <consortium name="Chimpanzee sequencing and analysis consortium"/>
        </authorList>
    </citation>
    <scope>NUCLEOTIDE SEQUENCE [LARGE SCALE GENOMIC DNA]</scope>
</reference>
<comment type="catalytic activity">
    <reaction evidence="13">
        <text>1D-myo-inositol 1,3,4,5-tetrakisphosphate + H2O = 1D-myo-inositol 1,3,4-trisphosphate + phosphate</text>
        <dbReference type="Rhea" id="RHEA:11392"/>
        <dbReference type="ChEBI" id="CHEBI:15377"/>
        <dbReference type="ChEBI" id="CHEBI:43474"/>
        <dbReference type="ChEBI" id="CHEBI:57895"/>
        <dbReference type="ChEBI" id="CHEBI:58414"/>
        <dbReference type="EC" id="3.1.3.56"/>
    </reaction>
    <physiologicalReaction direction="left-to-right" evidence="13">
        <dbReference type="Rhea" id="RHEA:11393"/>
    </physiologicalReaction>
</comment>
<dbReference type="FunFam" id="3.60.10.10:FF:000013">
    <property type="entry name" value="Phosphatidylinositol 4,5-bisphosphate 5-phosphatase A"/>
    <property type="match status" value="1"/>
</dbReference>
<evidence type="ECO:0000256" key="4">
    <source>
        <dbReference type="ARBA" id="ARBA00013044"/>
    </source>
</evidence>
<protein>
    <recommendedName>
        <fullName evidence="15">Phosphatidylinositol 4,5-bisphosphate 5-phosphatase A</fullName>
        <ecNumber evidence="4">3.1.3.36</ecNumber>
        <ecNumber evidence="3">3.1.3.56</ecNumber>
    </recommendedName>
    <alternativeName>
        <fullName evidence="16">Inositol polyphosphate 5-phosphatase J</fullName>
    </alternativeName>
    <alternativeName>
        <fullName evidence="18">Phosphatidylinositol 1,3,4,5-tetrakisphosphate 5-phosphatase</fullName>
    </alternativeName>
    <alternativeName>
        <fullName evidence="17">Phosphatidylinositol 1,4,5-trisphosphate 5-phosphatase</fullName>
    </alternativeName>
</protein>
<reference evidence="21" key="3">
    <citation type="submission" date="2025-08" db="UniProtKB">
        <authorList>
            <consortium name="Ensembl"/>
        </authorList>
    </citation>
    <scope>IDENTIFICATION</scope>
</reference>
<dbReference type="GeneTree" id="ENSGT00940000156855"/>
<dbReference type="InterPro" id="IPR036691">
    <property type="entry name" value="Endo/exonu/phosph_ase_sf"/>
</dbReference>
<evidence type="ECO:0000256" key="2">
    <source>
        <dbReference type="ARBA" id="ARBA00005910"/>
    </source>
</evidence>
<dbReference type="InterPro" id="IPR041611">
    <property type="entry name" value="SKICH"/>
</dbReference>
<dbReference type="AlphaFoldDB" id="A0A2I3S416"/>
<dbReference type="FunCoup" id="A0A2I3S416">
    <property type="interactions" value="284"/>
</dbReference>
<dbReference type="GO" id="GO:0010977">
    <property type="term" value="P:negative regulation of neuron projection development"/>
    <property type="evidence" value="ECO:0007669"/>
    <property type="project" value="Ensembl"/>
</dbReference>
<feature type="compositionally biased region" description="Low complexity" evidence="19">
    <location>
        <begin position="181"/>
        <end position="194"/>
    </location>
</feature>
<dbReference type="GO" id="GO:0034485">
    <property type="term" value="F:phosphatidylinositol-3,4,5-trisphosphate 5-phosphatase activity"/>
    <property type="evidence" value="ECO:0000318"/>
    <property type="project" value="GO_Central"/>
</dbReference>
<feature type="compositionally biased region" description="Low complexity" evidence="19">
    <location>
        <begin position="399"/>
        <end position="410"/>
    </location>
</feature>
<evidence type="ECO:0000256" key="14">
    <source>
        <dbReference type="ARBA" id="ARBA00059259"/>
    </source>
</evidence>
<dbReference type="OrthoDB" id="62798at2759"/>
<feature type="compositionally biased region" description="Low complexity" evidence="19">
    <location>
        <begin position="928"/>
        <end position="947"/>
    </location>
</feature>
<dbReference type="RefSeq" id="XP_016794477.1">
    <property type="nucleotide sequence ID" value="XM_016938988.4"/>
</dbReference>
<evidence type="ECO:0000256" key="16">
    <source>
        <dbReference type="ARBA" id="ARBA00075782"/>
    </source>
</evidence>
<reference evidence="21 22" key="1">
    <citation type="journal article" date="2004" name="Nature">
        <title>DNA sequence and comparative analysis of chimpanzee chromosome 22.</title>
        <authorList>
            <person name="Watanabe H."/>
            <person name="Fujiyama A."/>
            <person name="Hattori M."/>
            <person name="Taylor T.D."/>
            <person name="Toyoda A."/>
            <person name="Kuroki Y."/>
            <person name="Noguchi H."/>
            <person name="BenKahla A."/>
            <person name="Lehrach H."/>
            <person name="Sudbrak R."/>
            <person name="Kube M."/>
            <person name="Taenzer S."/>
            <person name="Galgoczy P."/>
            <person name="Platzer M."/>
            <person name="Scharfe M."/>
            <person name="Nordsiek G."/>
            <person name="Bloecker H."/>
            <person name="Hellmann I."/>
            <person name="Khaitovich P."/>
            <person name="Paabo S."/>
            <person name="Reinhardt R."/>
            <person name="Zheng H.-J."/>
            <person name="Zhang X.-L."/>
            <person name="Zhu G.-F."/>
            <person name="Wang B.-F."/>
            <person name="Fu G."/>
            <person name="Ren S.-X."/>
            <person name="Zhao G.-P."/>
            <person name="Chen Z."/>
            <person name="Lee Y.-S."/>
            <person name="Cheong J.-E."/>
            <person name="Choi S.-H."/>
            <person name="Wu K.-M."/>
            <person name="Liu T.-T."/>
            <person name="Hsiao K.-J."/>
            <person name="Tsai S.-F."/>
            <person name="Kim C.-G."/>
            <person name="Oota S."/>
            <person name="Kitano T."/>
            <person name="Kohara Y."/>
            <person name="Saitou N."/>
            <person name="Park H.-S."/>
            <person name="Wang S.-Y."/>
            <person name="Yaspo M.-L."/>
            <person name="Sakaki Y."/>
        </authorList>
    </citation>
    <scope>NUCLEOTIDE SEQUENCE [LARGE SCALE GENOMIC DNA]</scope>
</reference>
<dbReference type="Bgee" id="ENSPTRG00000014262">
    <property type="expression patterns" value="Expressed in cerebellar cortex and 14 other cell types or tissues"/>
</dbReference>
<evidence type="ECO:0000256" key="15">
    <source>
        <dbReference type="ARBA" id="ARBA00067189"/>
    </source>
</evidence>
<dbReference type="GO" id="GO:0004445">
    <property type="term" value="F:inositol-polyphosphate 5-phosphatase activity"/>
    <property type="evidence" value="ECO:0007669"/>
    <property type="project" value="UniProtKB-EC"/>
</dbReference>
<dbReference type="InterPro" id="IPR000300">
    <property type="entry name" value="IPPc"/>
</dbReference>
<dbReference type="GO" id="GO:0031115">
    <property type="term" value="P:negative regulation of microtubule polymerization"/>
    <property type="evidence" value="ECO:0000318"/>
    <property type="project" value="GO_Central"/>
</dbReference>
<accession>A0A2I3S416</accession>
<feature type="compositionally biased region" description="Polar residues" evidence="19">
    <location>
        <begin position="94"/>
        <end position="112"/>
    </location>
</feature>
<proteinExistence type="inferred from homology"/>
<name>A0A2I3S416_PANTR</name>
<dbReference type="GO" id="GO:0005886">
    <property type="term" value="C:plasma membrane"/>
    <property type="evidence" value="ECO:0000318"/>
    <property type="project" value="GO_Central"/>
</dbReference>
<keyword evidence="9" id="KW-0378">Hydrolase</keyword>
<evidence type="ECO:0000256" key="10">
    <source>
        <dbReference type="ARBA" id="ARBA00023036"/>
    </source>
</evidence>
<feature type="compositionally biased region" description="Low complexity" evidence="19">
    <location>
        <begin position="845"/>
        <end position="859"/>
    </location>
</feature>
<dbReference type="GO" id="GO:0004439">
    <property type="term" value="F:phosphatidylinositol-4,5-bisphosphate 5-phosphatase activity"/>
    <property type="evidence" value="ECO:0000318"/>
    <property type="project" value="GO_Central"/>
</dbReference>
<comment type="function">
    <text evidence="14">Inositol 5-phosphatase, which converts inositol 1,4,5-trisphosphate to inositol 1,4-bisphosphate. Also converts phosphatidylinositol 4,5-bisphosphate to phosphatidylinositol 4-phosphate and inositol 1,3,4,5-tetrakisphosphate to inositol 1,3,4-trisphosphate in vitro. May be involved in modulation of the function of inositol and phosphatidylinositol polyphosphate-binding proteins that are present at membranes ruffles.</text>
</comment>
<dbReference type="SUPFAM" id="SSF56219">
    <property type="entry name" value="DNase I-like"/>
    <property type="match status" value="1"/>
</dbReference>
<dbReference type="InterPro" id="IPR046985">
    <property type="entry name" value="IP5"/>
</dbReference>
<dbReference type="GO" id="GO:0046856">
    <property type="term" value="P:phosphatidylinositol dephosphorylation"/>
    <property type="evidence" value="ECO:0007669"/>
    <property type="project" value="InterPro"/>
</dbReference>
<evidence type="ECO:0000256" key="19">
    <source>
        <dbReference type="SAM" id="MobiDB-lite"/>
    </source>
</evidence>
<feature type="region of interest" description="Disordered" evidence="19">
    <location>
        <begin position="1"/>
        <end position="418"/>
    </location>
</feature>
<dbReference type="PANTHER" id="PTHR11200:SF127">
    <property type="entry name" value="PHOSPHATIDYLINOSITOL 4,5-BISPHOSPHATE 5-PHOSPHATASE A"/>
    <property type="match status" value="1"/>
</dbReference>
<dbReference type="EMBL" id="AACZ04068098">
    <property type="status" value="NOT_ANNOTATED_CDS"/>
    <property type="molecule type" value="Genomic_DNA"/>
</dbReference>
<dbReference type="SMART" id="SM00128">
    <property type="entry name" value="IPPc"/>
    <property type="match status" value="1"/>
</dbReference>
<dbReference type="GO" id="GO:0043005">
    <property type="term" value="C:neuron projection"/>
    <property type="evidence" value="ECO:0000318"/>
    <property type="project" value="GO_Central"/>
</dbReference>
<dbReference type="GO" id="GO:0046030">
    <property type="term" value="F:inositol trisphosphate phosphatase activity"/>
    <property type="evidence" value="ECO:0000318"/>
    <property type="project" value="GO_Central"/>
</dbReference>
<feature type="domain" description="Inositol polyphosphate-related phosphatase" evidence="20">
    <location>
        <begin position="422"/>
        <end position="737"/>
    </location>
</feature>
<evidence type="ECO:0000256" key="3">
    <source>
        <dbReference type="ARBA" id="ARBA00012997"/>
    </source>
</evidence>
<feature type="compositionally biased region" description="Polar residues" evidence="19">
    <location>
        <begin position="223"/>
        <end position="235"/>
    </location>
</feature>
<keyword evidence="7" id="KW-0597">Phosphoprotein</keyword>
<feature type="compositionally biased region" description="Pro residues" evidence="19">
    <location>
        <begin position="197"/>
        <end position="210"/>
    </location>
</feature>
<evidence type="ECO:0000256" key="1">
    <source>
        <dbReference type="ARBA" id="ARBA00004496"/>
    </source>
</evidence>
<feature type="compositionally biased region" description="Low complexity" evidence="19">
    <location>
        <begin position="349"/>
        <end position="361"/>
    </location>
</feature>
<feature type="region of interest" description="Disordered" evidence="19">
    <location>
        <begin position="845"/>
        <end position="1007"/>
    </location>
</feature>
<dbReference type="EMBL" id="AACZ04068099">
    <property type="status" value="NOT_ANNOTATED_CDS"/>
    <property type="molecule type" value="Genomic_DNA"/>
</dbReference>
<comment type="similarity">
    <text evidence="2">Belongs to the inositol 1,4,5-trisphosphate 5-phosphatase type II family.</text>
</comment>
<reference evidence="21" key="4">
    <citation type="submission" date="2025-09" db="UniProtKB">
        <authorList>
            <consortium name="Ensembl"/>
        </authorList>
    </citation>
    <scope>IDENTIFICATION</scope>
</reference>
<dbReference type="PANTHER" id="PTHR11200">
    <property type="entry name" value="INOSITOL 5-PHOSPHATASE"/>
    <property type="match status" value="1"/>
</dbReference>
<dbReference type="VGNC" id="VGNC:7341">
    <property type="gene designation" value="INPP5J"/>
</dbReference>
<dbReference type="Pfam" id="PF17751">
    <property type="entry name" value="SKICH"/>
    <property type="match status" value="1"/>
</dbReference>
<dbReference type="GO" id="GO:0043198">
    <property type="term" value="C:dendritic shaft"/>
    <property type="evidence" value="ECO:0007669"/>
    <property type="project" value="Ensembl"/>
</dbReference>
<keyword evidence="22" id="KW-1185">Reference proteome</keyword>
<dbReference type="FunFam" id="2.60.40.2840:FF:000003">
    <property type="entry name" value="Phosphatidylinositol 4,5-bisphosphate 5-phosphatase A"/>
    <property type="match status" value="1"/>
</dbReference>
<evidence type="ECO:0000256" key="11">
    <source>
        <dbReference type="ARBA" id="ARBA00050516"/>
    </source>
</evidence>
<keyword evidence="5" id="KW-0488">Methylation</keyword>
<keyword evidence="6" id="KW-0963">Cytoplasm</keyword>